<dbReference type="RefSeq" id="WP_075249310.1">
    <property type="nucleotide sequence ID" value="NZ_MSGO01000032.1"/>
</dbReference>
<sequence length="402" mass="42055">MPIDTHLDATPADITASALNVGKVKTAVDEAEIDVSRANRTMQSGELEGETAKQVKKAVGLKLQQCRTLSSSLASYKTALENFASGLTTVKSDLAGVREKATAGGLTVEGEKVMEPQAPPPLPENNPVERDKDRQTHQTLVDNYNTKKALYDSLSTETSDIRIKETETRDAFASACSAVIDNPVWKELKGALLPDTSAGGGVAVGKTAIWANSMVQRAATLAEGAGLKATNAVVKHPMRDKPHKWVTSHDPRRGTPKGMKPRWVRNDRHLSNWEVPKGKSGTWGGKTVAAARKAAPYLEKVDRGFVAVDFAVSAYEQWDKDSHNPSLSEGKKVARATMTGAASAVGGYAGAKAGAAIGASIGVAGGPVGVAVGGVVGGIAGGIVGSAAGKYIGGLVNDFFWK</sequence>
<evidence type="ECO:0000313" key="3">
    <source>
        <dbReference type="Proteomes" id="UP000185736"/>
    </source>
</evidence>
<accession>A0A1Q8I0L7</accession>
<feature type="region of interest" description="Disordered" evidence="1">
    <location>
        <begin position="241"/>
        <end position="262"/>
    </location>
</feature>
<evidence type="ECO:0008006" key="4">
    <source>
        <dbReference type="Google" id="ProtNLM"/>
    </source>
</evidence>
<evidence type="ECO:0000313" key="2">
    <source>
        <dbReference type="EMBL" id="OLL14642.1"/>
    </source>
</evidence>
<evidence type="ECO:0000256" key="1">
    <source>
        <dbReference type="SAM" id="MobiDB-lite"/>
    </source>
</evidence>
<feature type="compositionally biased region" description="Basic and acidic residues" evidence="1">
    <location>
        <begin position="127"/>
        <end position="136"/>
    </location>
</feature>
<dbReference type="PANTHER" id="PTHR21525:SF2">
    <property type="entry name" value="PROTEIN CBG12274"/>
    <property type="match status" value="1"/>
</dbReference>
<reference evidence="2 3" key="1">
    <citation type="submission" date="2016-12" db="EMBL/GenBank/DDBJ databases">
        <title>Genomic comparison of strains in the 'Actinomyces naeslundii' group.</title>
        <authorList>
            <person name="Mughal S.R."/>
            <person name="Do T."/>
            <person name="Gilbert S.C."/>
            <person name="Witherden E.A."/>
            <person name="Didelot X."/>
            <person name="Beighton D."/>
        </authorList>
    </citation>
    <scope>NUCLEOTIDE SEQUENCE [LARGE SCALE GENOMIC DNA]</scope>
    <source>
        <strain evidence="2 3">S64C</strain>
    </source>
</reference>
<feature type="region of interest" description="Disordered" evidence="1">
    <location>
        <begin position="111"/>
        <end position="137"/>
    </location>
</feature>
<proteinExistence type="predicted"/>
<comment type="caution">
    <text evidence="2">The sequence shown here is derived from an EMBL/GenBank/DDBJ whole genome shotgun (WGS) entry which is preliminary data.</text>
</comment>
<name>A0A1Q8I0L7_9ACTO</name>
<dbReference type="PANTHER" id="PTHR21525">
    <property type="entry name" value="MOTILE SPERM PROTEIN"/>
    <property type="match status" value="1"/>
</dbReference>
<dbReference type="AlphaFoldDB" id="A0A1Q8I0L7"/>
<protein>
    <recommendedName>
        <fullName evidence="4">Glycine zipper domain-containing protein</fullName>
    </recommendedName>
</protein>
<dbReference type="EMBL" id="MSGO01000032">
    <property type="protein sequence ID" value="OLL14642.1"/>
    <property type="molecule type" value="Genomic_DNA"/>
</dbReference>
<dbReference type="Proteomes" id="UP000185736">
    <property type="component" value="Unassembled WGS sequence"/>
</dbReference>
<gene>
    <name evidence="2" type="ORF">BKH32_07200</name>
</gene>
<organism evidence="2 3">
    <name type="scientific">Actinomyces oris</name>
    <dbReference type="NCBI Taxonomy" id="544580"/>
    <lineage>
        <taxon>Bacteria</taxon>
        <taxon>Bacillati</taxon>
        <taxon>Actinomycetota</taxon>
        <taxon>Actinomycetes</taxon>
        <taxon>Actinomycetales</taxon>
        <taxon>Actinomycetaceae</taxon>
        <taxon>Actinomyces</taxon>
    </lineage>
</organism>